<organism evidence="2 3">
    <name type="scientific">Leptospira saintgironsiae</name>
    <dbReference type="NCBI Taxonomy" id="2023183"/>
    <lineage>
        <taxon>Bacteria</taxon>
        <taxon>Pseudomonadati</taxon>
        <taxon>Spirochaetota</taxon>
        <taxon>Spirochaetia</taxon>
        <taxon>Leptospirales</taxon>
        <taxon>Leptospiraceae</taxon>
        <taxon>Leptospira</taxon>
    </lineage>
</organism>
<dbReference type="RefSeq" id="WP_100710877.1">
    <property type="nucleotide sequence ID" value="NZ_NPDR01000005.1"/>
</dbReference>
<evidence type="ECO:0000313" key="3">
    <source>
        <dbReference type="Proteomes" id="UP000231926"/>
    </source>
</evidence>
<dbReference type="InterPro" id="IPR029060">
    <property type="entry name" value="PIN-like_dom_sf"/>
</dbReference>
<dbReference type="InterPro" id="IPR002716">
    <property type="entry name" value="PIN_dom"/>
</dbReference>
<gene>
    <name evidence="2" type="ORF">CH362_13585</name>
</gene>
<proteinExistence type="predicted"/>
<dbReference type="AlphaFoldDB" id="A0A2M9YB45"/>
<sequence length="131" mass="14951">MILVDTSVWIEFFRGNDPYFSDLKELIESSEVIVHEVVFGELLQGCKNKNEVSFILEYWENLNTLTSDGSFLSAGKLSFENKHIDKGIGLIDSVLINEVRSKKLQLWTLDKKILKVLDKKEIYSSKGKHAG</sequence>
<dbReference type="Pfam" id="PF01850">
    <property type="entry name" value="PIN"/>
    <property type="match status" value="1"/>
</dbReference>
<dbReference type="EMBL" id="NPDR01000005">
    <property type="protein sequence ID" value="PJZ48787.1"/>
    <property type="molecule type" value="Genomic_DNA"/>
</dbReference>
<dbReference type="Proteomes" id="UP000231926">
    <property type="component" value="Unassembled WGS sequence"/>
</dbReference>
<evidence type="ECO:0000259" key="1">
    <source>
        <dbReference type="Pfam" id="PF01850"/>
    </source>
</evidence>
<dbReference type="OrthoDB" id="9811788at2"/>
<reference evidence="2 3" key="1">
    <citation type="submission" date="2017-07" db="EMBL/GenBank/DDBJ databases">
        <title>Leptospira spp. isolated from tropical soils.</title>
        <authorList>
            <person name="Thibeaux R."/>
            <person name="Iraola G."/>
            <person name="Ferres I."/>
            <person name="Bierque E."/>
            <person name="Girault D."/>
            <person name="Soupe-Gilbert M.-E."/>
            <person name="Picardeau M."/>
            <person name="Goarant C."/>
        </authorList>
    </citation>
    <scope>NUCLEOTIDE SEQUENCE [LARGE SCALE GENOMIC DNA]</scope>
    <source>
        <strain evidence="2 3">FH4-C-A2</strain>
    </source>
</reference>
<evidence type="ECO:0000313" key="2">
    <source>
        <dbReference type="EMBL" id="PJZ48787.1"/>
    </source>
</evidence>
<protein>
    <submittedName>
        <fullName evidence="2">Pilus assembly protein</fullName>
    </submittedName>
</protein>
<dbReference type="SUPFAM" id="SSF88723">
    <property type="entry name" value="PIN domain-like"/>
    <property type="match status" value="1"/>
</dbReference>
<keyword evidence="3" id="KW-1185">Reference proteome</keyword>
<dbReference type="Gene3D" id="3.40.50.1010">
    <property type="entry name" value="5'-nuclease"/>
    <property type="match status" value="1"/>
</dbReference>
<name>A0A2M9YB45_9LEPT</name>
<accession>A0A2M9YB45</accession>
<comment type="caution">
    <text evidence="2">The sequence shown here is derived from an EMBL/GenBank/DDBJ whole genome shotgun (WGS) entry which is preliminary data.</text>
</comment>
<feature type="domain" description="PIN" evidence="1">
    <location>
        <begin position="2"/>
        <end position="116"/>
    </location>
</feature>